<evidence type="ECO:0000259" key="3">
    <source>
        <dbReference type="Pfam" id="PF25874"/>
    </source>
</evidence>
<dbReference type="PANTHER" id="PTHR46201:SF9">
    <property type="entry name" value="PHD FINGER PROTEIN MALE MEIOCYTE DEATH 1"/>
    <property type="match status" value="1"/>
</dbReference>
<feature type="domain" description="PHD finger protein MALE STERILITY 1-like ubiquitin-like" evidence="2">
    <location>
        <begin position="556"/>
        <end position="621"/>
    </location>
</feature>
<feature type="region of interest" description="Disordered" evidence="1">
    <location>
        <begin position="30"/>
        <end position="77"/>
    </location>
</feature>
<evidence type="ECO:0000259" key="2">
    <source>
        <dbReference type="Pfam" id="PF25565"/>
    </source>
</evidence>
<evidence type="ECO:0000313" key="4">
    <source>
        <dbReference type="EMBL" id="JAT46823.1"/>
    </source>
</evidence>
<feature type="compositionally biased region" description="Basic and acidic residues" evidence="1">
    <location>
        <begin position="49"/>
        <end position="64"/>
    </location>
</feature>
<feature type="domain" description="PTC1-like winged helix-turn-helix" evidence="3">
    <location>
        <begin position="394"/>
        <end position="484"/>
    </location>
</feature>
<dbReference type="AlphaFoldDB" id="A0A1D1XWS6"/>
<dbReference type="Pfam" id="PF25565">
    <property type="entry name" value="Ubiquitin_At1g33420"/>
    <property type="match status" value="1"/>
</dbReference>
<dbReference type="InterPro" id="IPR057765">
    <property type="entry name" value="MS1-like_ubiquitin"/>
</dbReference>
<proteinExistence type="predicted"/>
<feature type="non-terminal residue" evidence="4">
    <location>
        <position position="1"/>
    </location>
</feature>
<name>A0A1D1XWS6_9ARAE</name>
<accession>A0A1D1XWS6</accession>
<evidence type="ECO:0000256" key="1">
    <source>
        <dbReference type="SAM" id="MobiDB-lite"/>
    </source>
</evidence>
<dbReference type="EMBL" id="GDJX01021113">
    <property type="protein sequence ID" value="JAT46823.1"/>
    <property type="molecule type" value="Transcribed_RNA"/>
</dbReference>
<protein>
    <submittedName>
        <fullName evidence="4">PHD finger protein MALE MEIOCYTE DEATH 1</fullName>
    </submittedName>
</protein>
<sequence>LSPHDVMDLYLTSPSPPNLGKKVYVGERWTHTEENFPPPPFPSPSLLGPREETGRERERGDQGRRGSAMAKSKSRHHYPLPRFPPAEFPGAFRDNIQMFVSDYGELLEENVRGMPTWFTVLADQKSGAGVPLYTVEECVRSSPDQHCAHCSCTGWSKRFVCKYRYHFIVPAEDEWGDHLDPDHINRPTHLLHGMIHCSGFGHLIQLKWPDVETKCIPGGVLMGLWDRICTSLRTREVSVVDVACWKSMELRLLLGVARRLPWYGLWDYTRFHKKTLGVSETKYRMSTKLLSSIDLDGLTQAVTVGQTAEGRELKRIVSTYRRKSESSSNQRVIATLGDLFHYMLELLEFEKKMKPTPLPPTPLPSSATLVEYCNRNCVTEAKDFSEVAAKLDRRFPTGSLVNAAEAIADVLKECTKGQNAGSVPGAMKARMTRKELRDAAITKVRNTGLLDTVLKNIVDCVVGNHIVRRLYNQSSGVLEYAIEECHPLESASETAAVVVYDPSMNLNTGIMHDQIENDIEWVYEHVLLKSPYHEAVSAVLMSKRWVKVWPLGTENNGRLRFLCRWMPSGGLPRPEHPPEVVVVMEPDMAVGELMRESEKALRDTYCAMEGFRATRLEQVNGKVWVTGVGVDLEKEKLTHECKDDWEADVPFSPEDYSKEEMVACGMWRHKISNGHDINR</sequence>
<organism evidence="4">
    <name type="scientific">Anthurium amnicola</name>
    <dbReference type="NCBI Taxonomy" id="1678845"/>
    <lineage>
        <taxon>Eukaryota</taxon>
        <taxon>Viridiplantae</taxon>
        <taxon>Streptophyta</taxon>
        <taxon>Embryophyta</taxon>
        <taxon>Tracheophyta</taxon>
        <taxon>Spermatophyta</taxon>
        <taxon>Magnoliopsida</taxon>
        <taxon>Liliopsida</taxon>
        <taxon>Araceae</taxon>
        <taxon>Pothoideae</taxon>
        <taxon>Potheae</taxon>
        <taxon>Anthurium</taxon>
    </lineage>
</organism>
<gene>
    <name evidence="4" type="primary">MMD1_0</name>
    <name evidence="4" type="ORF">g.15184</name>
</gene>
<dbReference type="InterPro" id="IPR059080">
    <property type="entry name" value="WHD_PTC1"/>
</dbReference>
<reference evidence="4" key="1">
    <citation type="submission" date="2015-07" db="EMBL/GenBank/DDBJ databases">
        <title>Transcriptome Assembly of Anthurium amnicola.</title>
        <authorList>
            <person name="Suzuki J."/>
        </authorList>
    </citation>
    <scope>NUCLEOTIDE SEQUENCE</scope>
</reference>
<dbReference type="Pfam" id="PF25874">
    <property type="entry name" value="WHD_plant_repro"/>
    <property type="match status" value="1"/>
</dbReference>
<dbReference type="PANTHER" id="PTHR46201">
    <property type="entry name" value="PHD FINGER PROTEIN MALE MEIOCYTE DEATH 1-RELATED"/>
    <property type="match status" value="1"/>
</dbReference>